<keyword evidence="2" id="KW-1133">Transmembrane helix</keyword>
<dbReference type="RefSeq" id="WP_230057527.1">
    <property type="nucleotide sequence ID" value="NZ_CAJHOE010000010.1"/>
</dbReference>
<organism evidence="3 4">
    <name type="scientific">Campylobacter suis</name>
    <dbReference type="NCBI Taxonomy" id="2790657"/>
    <lineage>
        <taxon>Bacteria</taxon>
        <taxon>Pseudomonadati</taxon>
        <taxon>Campylobacterota</taxon>
        <taxon>Epsilonproteobacteria</taxon>
        <taxon>Campylobacterales</taxon>
        <taxon>Campylobacteraceae</taxon>
        <taxon>Campylobacter</taxon>
    </lineage>
</organism>
<gene>
    <name evidence="3" type="ORF">LMG8286_01798</name>
</gene>
<comment type="caution">
    <text evidence="3">The sequence shown here is derived from an EMBL/GenBank/DDBJ whole genome shotgun (WGS) entry which is preliminary data.</text>
</comment>
<evidence type="ECO:0000256" key="2">
    <source>
        <dbReference type="SAM" id="Phobius"/>
    </source>
</evidence>
<keyword evidence="4" id="KW-1185">Reference proteome</keyword>
<feature type="transmembrane region" description="Helical" evidence="2">
    <location>
        <begin position="25"/>
        <end position="47"/>
    </location>
</feature>
<sequence>MSEILKEYDKQTQNRAKRAYSFKRFFIYFAVICVIVMLGIYVGNMFFGKRSLDVMLGLQTKKERLIEDVETLKRYNAQLQKEYFELKELEPESGKK</sequence>
<evidence type="ECO:0000256" key="1">
    <source>
        <dbReference type="SAM" id="Coils"/>
    </source>
</evidence>
<protein>
    <recommendedName>
        <fullName evidence="5">Septum formation initiator</fullName>
    </recommendedName>
</protein>
<dbReference type="Proteomes" id="UP000789359">
    <property type="component" value="Unassembled WGS sequence"/>
</dbReference>
<proteinExistence type="predicted"/>
<evidence type="ECO:0008006" key="5">
    <source>
        <dbReference type="Google" id="ProtNLM"/>
    </source>
</evidence>
<feature type="coiled-coil region" evidence="1">
    <location>
        <begin position="62"/>
        <end position="89"/>
    </location>
</feature>
<evidence type="ECO:0000313" key="4">
    <source>
        <dbReference type="Proteomes" id="UP000789359"/>
    </source>
</evidence>
<name>A0ABM8Q941_9BACT</name>
<reference evidence="3 4" key="1">
    <citation type="submission" date="2020-11" db="EMBL/GenBank/DDBJ databases">
        <authorList>
            <person name="Peeters C."/>
        </authorList>
    </citation>
    <scope>NUCLEOTIDE SEQUENCE [LARGE SCALE GENOMIC DNA]</scope>
    <source>
        <strain evidence="3 4">LMG 8286</strain>
    </source>
</reference>
<accession>A0ABM8Q941</accession>
<keyword evidence="2" id="KW-0472">Membrane</keyword>
<keyword evidence="2" id="KW-0812">Transmembrane</keyword>
<evidence type="ECO:0000313" key="3">
    <source>
        <dbReference type="EMBL" id="CAD7289418.1"/>
    </source>
</evidence>
<dbReference type="EMBL" id="CAJHOE010000010">
    <property type="protein sequence ID" value="CAD7289418.1"/>
    <property type="molecule type" value="Genomic_DNA"/>
</dbReference>
<keyword evidence="1" id="KW-0175">Coiled coil</keyword>